<organism evidence="2 3">
    <name type="scientific">Mesorhizobium kowhaii</name>
    <dbReference type="NCBI Taxonomy" id="1300272"/>
    <lineage>
        <taxon>Bacteria</taxon>
        <taxon>Pseudomonadati</taxon>
        <taxon>Pseudomonadota</taxon>
        <taxon>Alphaproteobacteria</taxon>
        <taxon>Hyphomicrobiales</taxon>
        <taxon>Phyllobacteriaceae</taxon>
        <taxon>Mesorhizobium</taxon>
    </lineage>
</organism>
<evidence type="ECO:0000256" key="1">
    <source>
        <dbReference type="SAM" id="MobiDB-lite"/>
    </source>
</evidence>
<sequence length="66" mass="7502">MKARRADERLTGQSSRRTYRRPKKLNITNTMTTAPTSQMMLFMISLRLLREPAPLAQNADRPAIAG</sequence>
<reference evidence="3" key="1">
    <citation type="submission" date="2017-03" db="EMBL/GenBank/DDBJ databases">
        <authorList>
            <person name="Safronova V.I."/>
            <person name="Sazanova A.L."/>
            <person name="Chirak E.R."/>
        </authorList>
    </citation>
    <scope>NUCLEOTIDE SEQUENCE [LARGE SCALE GENOMIC DNA]</scope>
    <source>
        <strain evidence="3">Ach-343</strain>
    </source>
</reference>
<evidence type="ECO:0000313" key="3">
    <source>
        <dbReference type="Proteomes" id="UP000248616"/>
    </source>
</evidence>
<feature type="region of interest" description="Disordered" evidence="1">
    <location>
        <begin position="1"/>
        <end position="32"/>
    </location>
</feature>
<dbReference type="Proteomes" id="UP000248616">
    <property type="component" value="Unassembled WGS sequence"/>
</dbReference>
<comment type="caution">
    <text evidence="2">The sequence shown here is derived from an EMBL/GenBank/DDBJ whole genome shotgun (WGS) entry which is preliminary data.</text>
</comment>
<dbReference type="AlphaFoldDB" id="A0A2W7CQN1"/>
<proteinExistence type="predicted"/>
<protein>
    <submittedName>
        <fullName evidence="2">Uncharacterized protein</fullName>
    </submittedName>
</protein>
<gene>
    <name evidence="2" type="ORF">B5V02_08845</name>
</gene>
<name>A0A2W7CQN1_9HYPH</name>
<feature type="compositionally biased region" description="Basic and acidic residues" evidence="1">
    <location>
        <begin position="1"/>
        <end position="10"/>
    </location>
</feature>
<accession>A0A2W7CQN1</accession>
<dbReference type="EMBL" id="MZXV01000016">
    <property type="protein sequence ID" value="PZV38913.1"/>
    <property type="molecule type" value="Genomic_DNA"/>
</dbReference>
<evidence type="ECO:0000313" key="2">
    <source>
        <dbReference type="EMBL" id="PZV38913.1"/>
    </source>
</evidence>
<keyword evidence="3" id="KW-1185">Reference proteome</keyword>